<dbReference type="InterPro" id="IPR025489">
    <property type="entry name" value="DUF4381"/>
</dbReference>
<evidence type="ECO:0000256" key="1">
    <source>
        <dbReference type="SAM" id="Phobius"/>
    </source>
</evidence>
<feature type="transmembrane region" description="Helical" evidence="1">
    <location>
        <begin position="33"/>
        <end position="54"/>
    </location>
</feature>
<proteinExistence type="predicted"/>
<evidence type="ECO:0008006" key="4">
    <source>
        <dbReference type="Google" id="ProtNLM"/>
    </source>
</evidence>
<name>A0A1Y5SJ36_9RHOB</name>
<organism evidence="2 3">
    <name type="scientific">Falsiruegeria litorea R37</name>
    <dbReference type="NCBI Taxonomy" id="1200284"/>
    <lineage>
        <taxon>Bacteria</taxon>
        <taxon>Pseudomonadati</taxon>
        <taxon>Pseudomonadota</taxon>
        <taxon>Alphaproteobacteria</taxon>
        <taxon>Rhodobacterales</taxon>
        <taxon>Roseobacteraceae</taxon>
        <taxon>Falsiruegeria</taxon>
    </lineage>
</organism>
<accession>A0A1Y5SJ36</accession>
<protein>
    <recommendedName>
        <fullName evidence="4">DUF4381 domain-containing protein</fullName>
    </recommendedName>
</protein>
<evidence type="ECO:0000313" key="2">
    <source>
        <dbReference type="EMBL" id="SLN41967.1"/>
    </source>
</evidence>
<dbReference type="RefSeq" id="WP_085795665.1">
    <property type="nucleotide sequence ID" value="NZ_FWFO01000001.1"/>
</dbReference>
<evidence type="ECO:0000313" key="3">
    <source>
        <dbReference type="Proteomes" id="UP000193077"/>
    </source>
</evidence>
<dbReference type="EMBL" id="FWFO01000001">
    <property type="protein sequence ID" value="SLN41967.1"/>
    <property type="molecule type" value="Genomic_DNA"/>
</dbReference>
<gene>
    <name evidence="2" type="ORF">TRL7639_02154</name>
</gene>
<dbReference type="AlphaFoldDB" id="A0A1Y5SJ36"/>
<dbReference type="OrthoDB" id="283083at2"/>
<keyword evidence="1" id="KW-1133">Transmembrane helix</keyword>
<keyword evidence="1" id="KW-0472">Membrane</keyword>
<reference evidence="2 3" key="1">
    <citation type="submission" date="2017-03" db="EMBL/GenBank/DDBJ databases">
        <authorList>
            <person name="Afonso C.L."/>
            <person name="Miller P.J."/>
            <person name="Scott M.A."/>
            <person name="Spackman E."/>
            <person name="Goraichik I."/>
            <person name="Dimitrov K.M."/>
            <person name="Suarez D.L."/>
            <person name="Swayne D.E."/>
        </authorList>
    </citation>
    <scope>NUCLEOTIDE SEQUENCE [LARGE SCALE GENOMIC DNA]</scope>
    <source>
        <strain evidence="2 3">CECT 7639</strain>
    </source>
</reference>
<sequence>MSETQQATSLTDLLNQLEPVPVPPAVPMVPQTVGWLVLAAVLLILLVVAIWRWYQHRQATAHRRAALAALSLAGDDRAAIADILRRTALVSFPRAQVAGLTGADWAAFLDQSYGGNGFASATGQALLSAPYTGSAPDAHATDLARDWIKRHKAEGGRS</sequence>
<keyword evidence="3" id="KW-1185">Reference proteome</keyword>
<dbReference type="Proteomes" id="UP000193077">
    <property type="component" value="Unassembled WGS sequence"/>
</dbReference>
<dbReference type="Pfam" id="PF14316">
    <property type="entry name" value="DUF4381"/>
    <property type="match status" value="1"/>
</dbReference>
<keyword evidence="1" id="KW-0812">Transmembrane</keyword>